<evidence type="ECO:0008006" key="4">
    <source>
        <dbReference type="Google" id="ProtNLM"/>
    </source>
</evidence>
<organism evidence="2 3">
    <name type="scientific">Paramecium sonneborni</name>
    <dbReference type="NCBI Taxonomy" id="65129"/>
    <lineage>
        <taxon>Eukaryota</taxon>
        <taxon>Sar</taxon>
        <taxon>Alveolata</taxon>
        <taxon>Ciliophora</taxon>
        <taxon>Intramacronucleata</taxon>
        <taxon>Oligohymenophorea</taxon>
        <taxon>Peniculida</taxon>
        <taxon>Parameciidae</taxon>
        <taxon>Paramecium</taxon>
    </lineage>
</organism>
<feature type="transmembrane region" description="Helical" evidence="1">
    <location>
        <begin position="289"/>
        <end position="305"/>
    </location>
</feature>
<comment type="caution">
    <text evidence="2">The sequence shown here is derived from an EMBL/GenBank/DDBJ whole genome shotgun (WGS) entry which is preliminary data.</text>
</comment>
<feature type="transmembrane region" description="Helical" evidence="1">
    <location>
        <begin position="160"/>
        <end position="183"/>
    </location>
</feature>
<proteinExistence type="predicted"/>
<feature type="transmembrane region" description="Helical" evidence="1">
    <location>
        <begin position="256"/>
        <end position="277"/>
    </location>
</feature>
<keyword evidence="1" id="KW-0812">Transmembrane</keyword>
<accession>A0A8S1MMH9</accession>
<feature type="transmembrane region" description="Helical" evidence="1">
    <location>
        <begin position="21"/>
        <end position="47"/>
    </location>
</feature>
<feature type="transmembrane region" description="Helical" evidence="1">
    <location>
        <begin position="122"/>
        <end position="140"/>
    </location>
</feature>
<evidence type="ECO:0000313" key="3">
    <source>
        <dbReference type="Proteomes" id="UP000692954"/>
    </source>
</evidence>
<dbReference type="Proteomes" id="UP000692954">
    <property type="component" value="Unassembled WGS sequence"/>
</dbReference>
<keyword evidence="1" id="KW-1133">Transmembrane helix</keyword>
<feature type="transmembrane region" description="Helical" evidence="1">
    <location>
        <begin position="1272"/>
        <end position="1294"/>
    </location>
</feature>
<gene>
    <name evidence="2" type="ORF">PSON_ATCC_30995.1.T0400302</name>
</gene>
<sequence>MASFTKQISYFVQGQLIFEQFIWNIPLILLCGLGVINEMQTITYITIQNKEQIFSGQSEMNILTSISRPNIYLATTVSQSYLIFCSLCILIISCIVFSNIVKNRSTDIVIKLQLTISKSQSMKILMQFINISINLIKYGFGYMAIEICLKNLKANLDDIFQILINLINILVILITLLFFTNMFTYNWALDFKREHLLINDSYLTYYRIFIRCFQIVILIQDQSNLFFQYVQIFLPIISSFLLIYQIQIQKQLIYGPYYQVILIIAVITLIISFQFLFHQFYPQQKIRSLWILLSILPYQIFQYYARRDLIQNFINFLECNIQNSNYVMFQIIYNVSLNKRIFQSDMVYLLFLQKHSTICQDSKCRCKYRLQEVEFQTLSHEIFFKELLQKHQRQLLQITKRNISEPLIFSYLQLLFFHKKYLLNYKLFKIIFNKNKKYKQYSALDSSINRSTIQINSFHKLLVLKVAQDLQRLDIQKQLQNQRSSLKIESQQIHLSIFEYLKITKQNAFIQEKLSKIIETKIKYFESLYQQNNQENLEQLALNSISVQIEGLKIIKASFQQIQTQRYSNILRFYNMEVLNDLISAQSIIQPQIIKEEYKIKSILSNLKNQFSNMSVLIQDLDNIQITKHKYHQSIYPNKLIQLSFDQMIPHYIKQIHKKLIENFISGNQNKYYQQINQAYIEHQSCLCIKIDLIMDISLLNLESIEIIIFFQKKHEEAYSLFLDENHKIINIEEELFCQILNIDKIFANQLYGLNINLFLDNFSSLKQNEKHFSFFFRFFDQRKLNLLTQRKFDYSIFTQKDMILYQCDLEVISRQITDEQIFYQIILSNIKQINGEATIQNLQKQNNHPLINESIIIDKPEDFNEKFNINVINAQNNNEYQILQDEQVICNYQQDEILFTPKIGDENQILSQGIEDKTVKQSSDIEQHTESVSLQSSLSAIEKSKFYKQFLLVQSLTTCRKLPNVFLRKSLLILLFLIISIIGLFLYFLTISNFDLLFNDFKLLSFKNNVFQPISSFTLIRFSIINYNIELYYNLISEQQFQELLDYPNSKIIESYEKLKSEITKFLEQKLFFSHYSQQSFQLQFLEHESQGSAQEFNLRNSLIILLNYQYDSQIVYSNGQTADQKSPYFYYSYKNFNTLLNAFQYVDNQALYQVIKTSLYYETQLQDIKIYSILIMSIIQLLISMMHYLQCLQREKLRQLLFNQENTHIASEIQRLQNLKDLVIKNYTQILNYKFNFQEKDNHFTNIKLLISHFNQNKNRKKLIITIEFLNLKTFLLIISHFLILIAIYLGLEIEMSNKYVQIRNAAQFYEQLTRLNVNILVMYASREVLYFRQSFTFLNQNDIDKYYQNCKQGIIQLEDQITHQQIFQYNSHYIDDSFNQLINKFSQQNLCDQLEAIDKTLTVCNKALSGSLEKGLISTIVDIKNSFKQEFEQSNFTNRNTFPIYELEGITIVSYALQYLIENFYSILYEKCLELQFQYSVKFIKITNRLQQYYAWYLVLSMDQYYQILHKKSITKNMSQ</sequence>
<reference evidence="2" key="1">
    <citation type="submission" date="2021-01" db="EMBL/GenBank/DDBJ databases">
        <authorList>
            <consortium name="Genoscope - CEA"/>
            <person name="William W."/>
        </authorList>
    </citation>
    <scope>NUCLEOTIDE SEQUENCE</scope>
</reference>
<evidence type="ECO:0000256" key="1">
    <source>
        <dbReference type="SAM" id="Phobius"/>
    </source>
</evidence>
<feature type="transmembrane region" description="Helical" evidence="1">
    <location>
        <begin position="81"/>
        <end position="101"/>
    </location>
</feature>
<protein>
    <recommendedName>
        <fullName evidence="4">Transmembrane protein</fullName>
    </recommendedName>
</protein>
<keyword evidence="1" id="KW-0472">Membrane</keyword>
<keyword evidence="3" id="KW-1185">Reference proteome</keyword>
<dbReference type="OrthoDB" id="306459at2759"/>
<feature type="transmembrane region" description="Helical" evidence="1">
    <location>
        <begin position="204"/>
        <end position="220"/>
    </location>
</feature>
<dbReference type="EMBL" id="CAJJDN010000040">
    <property type="protein sequence ID" value="CAD8080522.1"/>
    <property type="molecule type" value="Genomic_DNA"/>
</dbReference>
<evidence type="ECO:0000313" key="2">
    <source>
        <dbReference type="EMBL" id="CAD8080522.1"/>
    </source>
</evidence>
<feature type="transmembrane region" description="Helical" evidence="1">
    <location>
        <begin position="971"/>
        <end position="990"/>
    </location>
</feature>
<feature type="transmembrane region" description="Helical" evidence="1">
    <location>
        <begin position="1172"/>
        <end position="1191"/>
    </location>
</feature>
<name>A0A8S1MMH9_9CILI</name>
<feature type="transmembrane region" description="Helical" evidence="1">
    <location>
        <begin position="226"/>
        <end position="244"/>
    </location>
</feature>